<dbReference type="PANTHER" id="PTHR22940:SF4">
    <property type="entry name" value="PROTEIN TIMELESS HOMOLOG"/>
    <property type="match status" value="1"/>
</dbReference>
<dbReference type="GO" id="GO:0003677">
    <property type="term" value="F:DNA binding"/>
    <property type="evidence" value="ECO:0007669"/>
    <property type="project" value="TreeGrafter"/>
</dbReference>
<reference evidence="5" key="1">
    <citation type="submission" date="2023-07" db="EMBL/GenBank/DDBJ databases">
        <title>Chromosome-level genome assembly of Artemia franciscana.</title>
        <authorList>
            <person name="Jo E."/>
        </authorList>
    </citation>
    <scope>NUCLEOTIDE SEQUENCE</scope>
    <source>
        <tissue evidence="5">Whole body</tissue>
    </source>
</reference>
<evidence type="ECO:0000259" key="4">
    <source>
        <dbReference type="Pfam" id="PF04821"/>
    </source>
</evidence>
<evidence type="ECO:0000256" key="3">
    <source>
        <dbReference type="ARBA" id="ARBA00023306"/>
    </source>
</evidence>
<evidence type="ECO:0000313" key="5">
    <source>
        <dbReference type="EMBL" id="KAK2704824.1"/>
    </source>
</evidence>
<accession>A0AA88H758</accession>
<dbReference type="InterPro" id="IPR006906">
    <property type="entry name" value="Timeless_N"/>
</dbReference>
<organism evidence="5 6">
    <name type="scientific">Artemia franciscana</name>
    <name type="common">Brine shrimp</name>
    <name type="synonym">Artemia sanfranciscana</name>
    <dbReference type="NCBI Taxonomy" id="6661"/>
    <lineage>
        <taxon>Eukaryota</taxon>
        <taxon>Metazoa</taxon>
        <taxon>Ecdysozoa</taxon>
        <taxon>Arthropoda</taxon>
        <taxon>Crustacea</taxon>
        <taxon>Branchiopoda</taxon>
        <taxon>Anostraca</taxon>
        <taxon>Artemiidae</taxon>
        <taxon>Artemia</taxon>
    </lineage>
</organism>
<evidence type="ECO:0000256" key="2">
    <source>
        <dbReference type="ARBA" id="ARBA00023242"/>
    </source>
</evidence>
<keyword evidence="3" id="KW-0131">Cell cycle</keyword>
<evidence type="ECO:0000313" key="6">
    <source>
        <dbReference type="Proteomes" id="UP001187531"/>
    </source>
</evidence>
<keyword evidence="2" id="KW-0539">Nucleus</keyword>
<dbReference type="InterPro" id="IPR044998">
    <property type="entry name" value="Timeless"/>
</dbReference>
<dbReference type="EMBL" id="JAVRJZ010000021">
    <property type="protein sequence ID" value="KAK2704824.1"/>
    <property type="molecule type" value="Genomic_DNA"/>
</dbReference>
<protein>
    <recommendedName>
        <fullName evidence="4">Timeless N-terminal domain-containing protein</fullName>
    </recommendedName>
</protein>
<name>A0AA88H758_ARTSF</name>
<gene>
    <name evidence="5" type="ORF">QYM36_017018</name>
</gene>
<comment type="caution">
    <text evidence="5">The sequence shown here is derived from an EMBL/GenBank/DDBJ whole genome shotgun (WGS) entry which is preliminary data.</text>
</comment>
<proteinExistence type="predicted"/>
<dbReference type="GO" id="GO:0043111">
    <property type="term" value="P:replication fork arrest"/>
    <property type="evidence" value="ECO:0007669"/>
    <property type="project" value="TreeGrafter"/>
</dbReference>
<feature type="domain" description="Timeless N-terminal" evidence="4">
    <location>
        <begin position="29"/>
        <end position="290"/>
    </location>
</feature>
<dbReference type="GO" id="GO:0006281">
    <property type="term" value="P:DNA repair"/>
    <property type="evidence" value="ECO:0007669"/>
    <property type="project" value="TreeGrafter"/>
</dbReference>
<dbReference type="AlphaFoldDB" id="A0AA88H758"/>
<dbReference type="PANTHER" id="PTHR22940">
    <property type="entry name" value="TIMEOUT/TIMELESS-2"/>
    <property type="match status" value="1"/>
</dbReference>
<dbReference type="Pfam" id="PF04821">
    <property type="entry name" value="TIMELESS"/>
    <property type="match status" value="1"/>
</dbReference>
<evidence type="ECO:0000256" key="1">
    <source>
        <dbReference type="ARBA" id="ARBA00004123"/>
    </source>
</evidence>
<keyword evidence="6" id="KW-1185">Reference proteome</keyword>
<sequence length="648" mass="75927">MRGPTRLDPWQEAQVTTSCTRIGNWAEDTYQKDIDCQESLKELLRYLRRDNDYFSVRCLLGEYEIIQKHLIPLVITYGNDKGIFNFTLRLLVNLTTPPLLLWREEIPADKDSRSIYLQLKSHQSGFKEAFTNARFWETVSQRLQELLNLDWDSRQEDDKTQIEMILILVRNTLHIPPSNEDLKRTEDDASSHDQVIWALHESGFYNLMLYIASSDSEQHLCMHILEILSKMLKDSNAEDLATAGKLMSASRREESTNSLVKQKLVEDMTKSRKNFKLSTRHSRFGGIYSVKGVKSVGERDATVMKPNFDPGDLSQDQLKLKKPGFGRQIKIQEKEASRKSTLAIRLILRDFCIEFLNSSYNTLLHVVKDNLVRHRTMANDESYYLWAVRFFSQFNRIYGFKLELISETLNVDSFHYVQSCIELYMNNLHTDKRNIDAWNQRMQNAMSTYKELLLSMVAMDNSKEKPCLDLSQHIKSHIFYQMEYRELCLQLLQHYKPFKFSKTFRRDLIESTHIFFKLLEKFAKSNRHIVIQKKKGIRKKSDKKKNKVKHEEKQTEEQISQIWEDMREELEMILGGVVLGVDEAMPFDPASDESMDDQKDVWPEGDVFGSPSLSTTEEVDVIKEIFFYEFSGNLSLKRVRGFFLIFSS</sequence>
<comment type="subcellular location">
    <subcellularLocation>
        <location evidence="1">Nucleus</location>
    </subcellularLocation>
</comment>
<dbReference type="GO" id="GO:0000076">
    <property type="term" value="P:DNA replication checkpoint signaling"/>
    <property type="evidence" value="ECO:0007669"/>
    <property type="project" value="TreeGrafter"/>
</dbReference>
<dbReference type="GO" id="GO:0031298">
    <property type="term" value="C:replication fork protection complex"/>
    <property type="evidence" value="ECO:0007669"/>
    <property type="project" value="TreeGrafter"/>
</dbReference>
<dbReference type="Proteomes" id="UP001187531">
    <property type="component" value="Unassembled WGS sequence"/>
</dbReference>